<organism evidence="1 2">
    <name type="scientific">Actinokineospora globicatena</name>
    <dbReference type="NCBI Taxonomy" id="103729"/>
    <lineage>
        <taxon>Bacteria</taxon>
        <taxon>Bacillati</taxon>
        <taxon>Actinomycetota</taxon>
        <taxon>Actinomycetes</taxon>
        <taxon>Pseudonocardiales</taxon>
        <taxon>Pseudonocardiaceae</taxon>
        <taxon>Actinokineospora</taxon>
    </lineage>
</organism>
<dbReference type="EMBL" id="BSSD01000003">
    <property type="protein sequence ID" value="GLW91759.1"/>
    <property type="molecule type" value="Genomic_DNA"/>
</dbReference>
<gene>
    <name evidence="1" type="ORF">Aglo03_25750</name>
</gene>
<name>A0A9W6V9A1_9PSEU</name>
<dbReference type="RefSeq" id="WP_285610538.1">
    <property type="nucleotide sequence ID" value="NZ_BSSD01000003.1"/>
</dbReference>
<reference evidence="1" key="1">
    <citation type="submission" date="2023-02" db="EMBL/GenBank/DDBJ databases">
        <title>Actinokineospora globicatena NBRC 15670.</title>
        <authorList>
            <person name="Ichikawa N."/>
            <person name="Sato H."/>
            <person name="Tonouchi N."/>
        </authorList>
    </citation>
    <scope>NUCLEOTIDE SEQUENCE</scope>
    <source>
        <strain evidence="1">NBRC 15670</strain>
    </source>
</reference>
<dbReference type="Proteomes" id="UP001165042">
    <property type="component" value="Unassembled WGS sequence"/>
</dbReference>
<dbReference type="AlphaFoldDB" id="A0A9W6V9A1"/>
<keyword evidence="2" id="KW-1185">Reference proteome</keyword>
<comment type="caution">
    <text evidence="1">The sequence shown here is derived from an EMBL/GenBank/DDBJ whole genome shotgun (WGS) entry which is preliminary data.</text>
</comment>
<accession>A0A9W6V9A1</accession>
<protein>
    <submittedName>
        <fullName evidence="1">Uncharacterized protein</fullName>
    </submittedName>
</protein>
<evidence type="ECO:0000313" key="1">
    <source>
        <dbReference type="EMBL" id="GLW91759.1"/>
    </source>
</evidence>
<proteinExistence type="predicted"/>
<sequence>MQWKRGAFGGDIVHLVPDGAQIRRLHATAVCGHVVNWYTREGDGTVRCPSCVLWTLDDTHSRLRS</sequence>
<evidence type="ECO:0000313" key="2">
    <source>
        <dbReference type="Proteomes" id="UP001165042"/>
    </source>
</evidence>